<organism evidence="3 4">
    <name type="scientific">Cellulomonas uda</name>
    <dbReference type="NCBI Taxonomy" id="1714"/>
    <lineage>
        <taxon>Bacteria</taxon>
        <taxon>Bacillati</taxon>
        <taxon>Actinomycetota</taxon>
        <taxon>Actinomycetes</taxon>
        <taxon>Micrococcales</taxon>
        <taxon>Cellulomonadaceae</taxon>
        <taxon>Cellulomonas</taxon>
    </lineage>
</organism>
<evidence type="ECO:0000313" key="3">
    <source>
        <dbReference type="EMBL" id="GEA80711.1"/>
    </source>
</evidence>
<feature type="compositionally biased region" description="Low complexity" evidence="1">
    <location>
        <begin position="57"/>
        <end position="79"/>
    </location>
</feature>
<dbReference type="InterPro" id="IPR007329">
    <property type="entry name" value="FMN-bd"/>
</dbReference>
<evidence type="ECO:0000259" key="2">
    <source>
        <dbReference type="SMART" id="SM00900"/>
    </source>
</evidence>
<name>A0A4Y3K865_CELUD</name>
<dbReference type="GO" id="GO:0016020">
    <property type="term" value="C:membrane"/>
    <property type="evidence" value="ECO:0007669"/>
    <property type="project" value="InterPro"/>
</dbReference>
<dbReference type="AlphaFoldDB" id="A0A4Y3K865"/>
<gene>
    <name evidence="3" type="ORF">CUD01_11550</name>
</gene>
<dbReference type="GO" id="GO:0010181">
    <property type="term" value="F:FMN binding"/>
    <property type="evidence" value="ECO:0007669"/>
    <property type="project" value="InterPro"/>
</dbReference>
<dbReference type="Proteomes" id="UP000315842">
    <property type="component" value="Unassembled WGS sequence"/>
</dbReference>
<accession>A0A4Y3K865</accession>
<feature type="domain" description="FMN-binding" evidence="2">
    <location>
        <begin position="102"/>
        <end position="179"/>
    </location>
</feature>
<dbReference type="PROSITE" id="PS00430">
    <property type="entry name" value="TONB_DEPENDENT_REC_1"/>
    <property type="match status" value="1"/>
</dbReference>
<comment type="caution">
    <text evidence="3">The sequence shown here is derived from an EMBL/GenBank/DDBJ whole genome shotgun (WGS) entry which is preliminary data.</text>
</comment>
<feature type="region of interest" description="Disordered" evidence="1">
    <location>
        <begin position="57"/>
        <end position="89"/>
    </location>
</feature>
<dbReference type="SMART" id="SM00900">
    <property type="entry name" value="FMN_bind"/>
    <property type="match status" value="1"/>
</dbReference>
<dbReference type="EMBL" id="BJLP01000015">
    <property type="protein sequence ID" value="GEA80711.1"/>
    <property type="molecule type" value="Genomic_DNA"/>
</dbReference>
<keyword evidence="4" id="KW-1185">Reference proteome</keyword>
<reference evidence="3 4" key="1">
    <citation type="submission" date="2019-06" db="EMBL/GenBank/DDBJ databases">
        <title>Whole genome shotgun sequence of Cellulomonas uda NBRC 3747.</title>
        <authorList>
            <person name="Hosoyama A."/>
            <person name="Uohara A."/>
            <person name="Ohji S."/>
            <person name="Ichikawa N."/>
        </authorList>
    </citation>
    <scope>NUCLEOTIDE SEQUENCE [LARGE SCALE GENOMIC DNA]</scope>
    <source>
        <strain evidence="3 4">NBRC 3747</strain>
    </source>
</reference>
<dbReference type="Gene3D" id="3.90.1010.20">
    <property type="match status" value="1"/>
</dbReference>
<dbReference type="InterPro" id="IPR010916">
    <property type="entry name" value="TonB_box_CS"/>
</dbReference>
<dbReference type="RefSeq" id="WP_141319459.1">
    <property type="nucleotide sequence ID" value="NZ_BJLP01000015.1"/>
</dbReference>
<evidence type="ECO:0000313" key="4">
    <source>
        <dbReference type="Proteomes" id="UP000315842"/>
    </source>
</evidence>
<sequence length="180" mass="17880">MSAARWRGTLIYTGTLATIGTVAFARFGPLAQAEAPATAAGASSGSIGGAAPSVVGAPGSTSVAPGTGTDGSGTSATDPADPQTGTPQAETVTVVGSVAQTRYGPVQVQVTFTGSRLIDVRTLQAPSSHPESAQISARATPLLAREVLAAQSASIDTVSGATYTSEGYRESVQSILDQRG</sequence>
<proteinExistence type="predicted"/>
<evidence type="ECO:0000256" key="1">
    <source>
        <dbReference type="SAM" id="MobiDB-lite"/>
    </source>
</evidence>
<dbReference type="Pfam" id="PF04205">
    <property type="entry name" value="FMN_bind"/>
    <property type="match status" value="1"/>
</dbReference>
<protein>
    <recommendedName>
        <fullName evidence="2">FMN-binding domain-containing protein</fullName>
    </recommendedName>
</protein>